<reference evidence="1" key="1">
    <citation type="journal article" date="2014" name="Front. Microbiol.">
        <title>High frequency of phylogenetically diverse reductive dehalogenase-homologous genes in deep subseafloor sedimentary metagenomes.</title>
        <authorList>
            <person name="Kawai M."/>
            <person name="Futagami T."/>
            <person name="Toyoda A."/>
            <person name="Takaki Y."/>
            <person name="Nishi S."/>
            <person name="Hori S."/>
            <person name="Arai W."/>
            <person name="Tsubouchi T."/>
            <person name="Morono Y."/>
            <person name="Uchiyama I."/>
            <person name="Ito T."/>
            <person name="Fujiyama A."/>
            <person name="Inagaki F."/>
            <person name="Takami H."/>
        </authorList>
    </citation>
    <scope>NUCLEOTIDE SEQUENCE</scope>
    <source>
        <strain evidence="1">Expedition CK06-06</strain>
    </source>
</reference>
<organism evidence="1">
    <name type="scientific">marine sediment metagenome</name>
    <dbReference type="NCBI Taxonomy" id="412755"/>
    <lineage>
        <taxon>unclassified sequences</taxon>
        <taxon>metagenomes</taxon>
        <taxon>ecological metagenomes</taxon>
    </lineage>
</organism>
<feature type="non-terminal residue" evidence="1">
    <location>
        <position position="45"/>
    </location>
</feature>
<evidence type="ECO:0000313" key="1">
    <source>
        <dbReference type="EMBL" id="GAI53248.1"/>
    </source>
</evidence>
<proteinExistence type="predicted"/>
<sequence length="45" mass="5238">MDKTLEAISERIENYRQSRNNAIANRDVNVGDGVADRVYWQAIVW</sequence>
<dbReference type="AlphaFoldDB" id="X1PBM2"/>
<comment type="caution">
    <text evidence="1">The sequence shown here is derived from an EMBL/GenBank/DDBJ whole genome shotgun (WGS) entry which is preliminary data.</text>
</comment>
<gene>
    <name evidence="1" type="ORF">S06H3_56534</name>
</gene>
<dbReference type="EMBL" id="BARV01036370">
    <property type="protein sequence ID" value="GAI53248.1"/>
    <property type="molecule type" value="Genomic_DNA"/>
</dbReference>
<accession>X1PBM2</accession>
<name>X1PBM2_9ZZZZ</name>
<protein>
    <submittedName>
        <fullName evidence="1">Uncharacterized protein</fullName>
    </submittedName>
</protein>